<sequence>MLCPQTDTIPHSRRPGRPATASAIIARCDALCFPGGVSSYIAPAARIRRIRACAVEQLGRHPPSKRSIEKFYEQRAVVASRWWRHKLLEVAFIRAFPGGVVSADTTIQSRNDRILDDGFAADQIQLPSPTTIRRFLKSRGTT</sequence>
<dbReference type="EMBL" id="BJYU01000287">
    <property type="protein sequence ID" value="GEO18978.1"/>
    <property type="molecule type" value="Genomic_DNA"/>
</dbReference>
<comment type="caution">
    <text evidence="1">The sequence shown here is derived from an EMBL/GenBank/DDBJ whole genome shotgun (WGS) entry which is preliminary data.</text>
</comment>
<accession>A0A512C452</accession>
<organism evidence="1 2">
    <name type="scientific">Microvirga aerophila</name>
    <dbReference type="NCBI Taxonomy" id="670291"/>
    <lineage>
        <taxon>Bacteria</taxon>
        <taxon>Pseudomonadati</taxon>
        <taxon>Pseudomonadota</taxon>
        <taxon>Alphaproteobacteria</taxon>
        <taxon>Hyphomicrobiales</taxon>
        <taxon>Methylobacteriaceae</taxon>
        <taxon>Microvirga</taxon>
    </lineage>
</organism>
<dbReference type="RefSeq" id="WP_114186882.1">
    <property type="nucleotide sequence ID" value="NZ_BJYU01000287.1"/>
</dbReference>
<evidence type="ECO:0000313" key="1">
    <source>
        <dbReference type="EMBL" id="GEO18978.1"/>
    </source>
</evidence>
<protein>
    <submittedName>
        <fullName evidence="1">Uncharacterized protein</fullName>
    </submittedName>
</protein>
<gene>
    <name evidence="1" type="ORF">MAE02_66740</name>
</gene>
<reference evidence="1 2" key="1">
    <citation type="submission" date="2019-07" db="EMBL/GenBank/DDBJ databases">
        <title>Whole genome shotgun sequence of Microvirga aerophila NBRC 106136.</title>
        <authorList>
            <person name="Hosoyama A."/>
            <person name="Uohara A."/>
            <person name="Ohji S."/>
            <person name="Ichikawa N."/>
        </authorList>
    </citation>
    <scope>NUCLEOTIDE SEQUENCE [LARGE SCALE GENOMIC DNA]</scope>
    <source>
        <strain evidence="1 2">NBRC 106136</strain>
    </source>
</reference>
<evidence type="ECO:0000313" key="2">
    <source>
        <dbReference type="Proteomes" id="UP000321085"/>
    </source>
</evidence>
<keyword evidence="2" id="KW-1185">Reference proteome</keyword>
<dbReference type="Proteomes" id="UP000321085">
    <property type="component" value="Unassembled WGS sequence"/>
</dbReference>
<dbReference type="AlphaFoldDB" id="A0A512C452"/>
<name>A0A512C452_9HYPH</name>
<proteinExistence type="predicted"/>